<dbReference type="SFLD" id="SFLDG01135">
    <property type="entry name" value="C1.5.6:_HAD__Beta-PGM__Phospha"/>
    <property type="match status" value="1"/>
</dbReference>
<keyword evidence="1" id="KW-0378">Hydrolase</keyword>
<protein>
    <submittedName>
        <fullName evidence="1">Putative phosphoglycolate phosphatase</fullName>
        <ecNumber evidence="1">3.1.3.18</ecNumber>
    </submittedName>
</protein>
<dbReference type="InterPro" id="IPR006439">
    <property type="entry name" value="HAD-SF_hydro_IA"/>
</dbReference>
<dbReference type="SUPFAM" id="SSF56784">
    <property type="entry name" value="HAD-like"/>
    <property type="match status" value="1"/>
</dbReference>
<comment type="caution">
    <text evidence="1">The sequence shown here is derived from an EMBL/GenBank/DDBJ whole genome shotgun (WGS) entry which is preliminary data.</text>
</comment>
<sequence>MAKGSKNTKQFDLLVFDWDGTLMDSTAVIATSIRAACADLNLPVPSEAEARHIIGLGLNQAIAELQPQLPPDEYPVLAARYRFHFLGNDHTLPLFEGVAETIPHLHNEGYWVTVATGKNRHGLDRALDQSGLRKFFHASRCGEESFSKPHPAMLQELMALCDVPPERTLMIGDTSHDLEMARNAGVQAVAVSYGAHDESTLQEYEPLCMAKSFLELASWLAQHA</sequence>
<dbReference type="GO" id="GO:0006281">
    <property type="term" value="P:DNA repair"/>
    <property type="evidence" value="ECO:0007669"/>
    <property type="project" value="TreeGrafter"/>
</dbReference>
<gene>
    <name evidence="1" type="ORF">CARN7_1458</name>
</gene>
<reference evidence="1" key="1">
    <citation type="submission" date="2009-10" db="EMBL/GenBank/DDBJ databases">
        <title>Diversity of trophic interactions inside an arsenic-rich microbial ecosystem.</title>
        <authorList>
            <person name="Bertin P.N."/>
            <person name="Heinrich-Salmeron A."/>
            <person name="Pelletier E."/>
            <person name="Goulhen-Chollet F."/>
            <person name="Arsene-Ploetze F."/>
            <person name="Gallien S."/>
            <person name="Calteau A."/>
            <person name="Vallenet D."/>
            <person name="Casiot C."/>
            <person name="Chane-Woon-Ming B."/>
            <person name="Giloteaux L."/>
            <person name="Barakat M."/>
            <person name="Bonnefoy V."/>
            <person name="Bruneel O."/>
            <person name="Chandler M."/>
            <person name="Cleiss J."/>
            <person name="Duran R."/>
            <person name="Elbaz-Poulichet F."/>
            <person name="Fonknechten N."/>
            <person name="Lauga B."/>
            <person name="Mornico D."/>
            <person name="Ortet P."/>
            <person name="Schaeffer C."/>
            <person name="Siguier P."/>
            <person name="Alexander Thil Smith A."/>
            <person name="Van Dorsselaer A."/>
            <person name="Weissenbach J."/>
            <person name="Medigue C."/>
            <person name="Le Paslier D."/>
        </authorList>
    </citation>
    <scope>NUCLEOTIDE SEQUENCE</scope>
</reference>
<dbReference type="InterPro" id="IPR050155">
    <property type="entry name" value="HAD-like_hydrolase_sf"/>
</dbReference>
<dbReference type="InterPro" id="IPR036412">
    <property type="entry name" value="HAD-like_sf"/>
</dbReference>
<dbReference type="EMBL" id="CABR01000099">
    <property type="protein sequence ID" value="CBI10664.1"/>
    <property type="molecule type" value="Genomic_DNA"/>
</dbReference>
<dbReference type="NCBIfam" id="TIGR01509">
    <property type="entry name" value="HAD-SF-IA-v3"/>
    <property type="match status" value="1"/>
</dbReference>
<dbReference type="AlphaFoldDB" id="E6QTU2"/>
<proteinExistence type="predicted"/>
<dbReference type="PANTHER" id="PTHR43434:SF24">
    <property type="entry name" value="HYDROLASE-RELATED"/>
    <property type="match status" value="1"/>
</dbReference>
<dbReference type="InterPro" id="IPR023214">
    <property type="entry name" value="HAD_sf"/>
</dbReference>
<dbReference type="Gene3D" id="1.10.150.240">
    <property type="entry name" value="Putative phosphatase, domain 2"/>
    <property type="match status" value="1"/>
</dbReference>
<dbReference type="GO" id="GO:0005829">
    <property type="term" value="C:cytosol"/>
    <property type="evidence" value="ECO:0007669"/>
    <property type="project" value="TreeGrafter"/>
</dbReference>
<evidence type="ECO:0000313" key="1">
    <source>
        <dbReference type="EMBL" id="CBI10664.1"/>
    </source>
</evidence>
<dbReference type="EC" id="3.1.3.18" evidence="1"/>
<dbReference type="InterPro" id="IPR041492">
    <property type="entry name" value="HAD_2"/>
</dbReference>
<dbReference type="PANTHER" id="PTHR43434">
    <property type="entry name" value="PHOSPHOGLYCOLATE PHOSPHATASE"/>
    <property type="match status" value="1"/>
</dbReference>
<accession>E6QTU2</accession>
<dbReference type="Pfam" id="PF13419">
    <property type="entry name" value="HAD_2"/>
    <property type="match status" value="1"/>
</dbReference>
<organism evidence="1">
    <name type="scientific">mine drainage metagenome</name>
    <dbReference type="NCBI Taxonomy" id="410659"/>
    <lineage>
        <taxon>unclassified sequences</taxon>
        <taxon>metagenomes</taxon>
        <taxon>ecological metagenomes</taxon>
    </lineage>
</organism>
<dbReference type="SFLD" id="SFLDS00003">
    <property type="entry name" value="Haloacid_Dehalogenase"/>
    <property type="match status" value="1"/>
</dbReference>
<dbReference type="InterPro" id="IPR023198">
    <property type="entry name" value="PGP-like_dom2"/>
</dbReference>
<dbReference type="NCBIfam" id="TIGR01549">
    <property type="entry name" value="HAD-SF-IA-v1"/>
    <property type="match status" value="1"/>
</dbReference>
<name>E6QTU2_9ZZZZ</name>
<dbReference type="SFLD" id="SFLDG01129">
    <property type="entry name" value="C1.5:_HAD__Beta-PGM__Phosphata"/>
    <property type="match status" value="1"/>
</dbReference>
<dbReference type="GO" id="GO:0008967">
    <property type="term" value="F:phosphoglycolate phosphatase activity"/>
    <property type="evidence" value="ECO:0007669"/>
    <property type="project" value="UniProtKB-EC"/>
</dbReference>
<dbReference type="Gene3D" id="3.40.50.1000">
    <property type="entry name" value="HAD superfamily/HAD-like"/>
    <property type="match status" value="1"/>
</dbReference>